<dbReference type="AlphaFoldDB" id="A0ABD1XNC0"/>
<feature type="compositionally biased region" description="Basic and acidic residues" evidence="1">
    <location>
        <begin position="66"/>
        <end position="81"/>
    </location>
</feature>
<keyword evidence="3" id="KW-1185">Reference proteome</keyword>
<name>A0ABD1XNC0_9MARC</name>
<evidence type="ECO:0000256" key="1">
    <source>
        <dbReference type="SAM" id="MobiDB-lite"/>
    </source>
</evidence>
<feature type="region of interest" description="Disordered" evidence="1">
    <location>
        <begin position="44"/>
        <end position="116"/>
    </location>
</feature>
<proteinExistence type="predicted"/>
<sequence>MARLLYLNHPQQTADGGISEFSQPGVCSQTFNFTFPVMRPEIDINEAAPPRKALNRRKVRGQNTRGMREVHGNVESSERNPESPADMYVDEIERDENESEGEEGGVGEVGKGRNTL</sequence>
<protein>
    <submittedName>
        <fullName evidence="2">Uncharacterized protein</fullName>
    </submittedName>
</protein>
<reference evidence="2 3" key="1">
    <citation type="submission" date="2024-09" db="EMBL/GenBank/DDBJ databases">
        <title>Chromosome-scale assembly of Riccia fluitans.</title>
        <authorList>
            <person name="Paukszto L."/>
            <person name="Sawicki J."/>
            <person name="Karawczyk K."/>
            <person name="Piernik-Szablinska J."/>
            <person name="Szczecinska M."/>
            <person name="Mazdziarz M."/>
        </authorList>
    </citation>
    <scope>NUCLEOTIDE SEQUENCE [LARGE SCALE GENOMIC DNA]</scope>
    <source>
        <strain evidence="2">Rf_01</strain>
        <tissue evidence="2">Aerial parts of the thallus</tissue>
    </source>
</reference>
<comment type="caution">
    <text evidence="2">The sequence shown here is derived from an EMBL/GenBank/DDBJ whole genome shotgun (WGS) entry which is preliminary data.</text>
</comment>
<accession>A0ABD1XNC0</accession>
<dbReference type="Proteomes" id="UP001605036">
    <property type="component" value="Unassembled WGS sequence"/>
</dbReference>
<gene>
    <name evidence="2" type="ORF">R1flu_029022</name>
</gene>
<dbReference type="EMBL" id="JBHFFA010000008">
    <property type="protein sequence ID" value="KAL2610449.1"/>
    <property type="molecule type" value="Genomic_DNA"/>
</dbReference>
<feature type="compositionally biased region" description="Acidic residues" evidence="1">
    <location>
        <begin position="88"/>
        <end position="105"/>
    </location>
</feature>
<evidence type="ECO:0000313" key="2">
    <source>
        <dbReference type="EMBL" id="KAL2610449.1"/>
    </source>
</evidence>
<organism evidence="2 3">
    <name type="scientific">Riccia fluitans</name>
    <dbReference type="NCBI Taxonomy" id="41844"/>
    <lineage>
        <taxon>Eukaryota</taxon>
        <taxon>Viridiplantae</taxon>
        <taxon>Streptophyta</taxon>
        <taxon>Embryophyta</taxon>
        <taxon>Marchantiophyta</taxon>
        <taxon>Marchantiopsida</taxon>
        <taxon>Marchantiidae</taxon>
        <taxon>Marchantiales</taxon>
        <taxon>Ricciaceae</taxon>
        <taxon>Riccia</taxon>
    </lineage>
</organism>
<evidence type="ECO:0000313" key="3">
    <source>
        <dbReference type="Proteomes" id="UP001605036"/>
    </source>
</evidence>